<dbReference type="Gene3D" id="3.20.20.70">
    <property type="entry name" value="Aldolase class I"/>
    <property type="match status" value="1"/>
</dbReference>
<accession>A0A3B0XFW4</accession>
<reference evidence="2" key="1">
    <citation type="submission" date="2018-06" db="EMBL/GenBank/DDBJ databases">
        <authorList>
            <person name="Zhirakovskaya E."/>
        </authorList>
    </citation>
    <scope>NUCLEOTIDE SEQUENCE</scope>
</reference>
<dbReference type="Pfam" id="PF13186">
    <property type="entry name" value="SPASM"/>
    <property type="match status" value="1"/>
</dbReference>
<gene>
    <name evidence="2" type="ORF">MNBD_GAMMA08-2904</name>
</gene>
<dbReference type="CDD" id="cd21109">
    <property type="entry name" value="SPASM"/>
    <property type="match status" value="1"/>
</dbReference>
<proteinExistence type="predicted"/>
<protein>
    <recommendedName>
        <fullName evidence="1">4Fe4S-binding SPASM domain-containing protein</fullName>
    </recommendedName>
</protein>
<organism evidence="2">
    <name type="scientific">hydrothermal vent metagenome</name>
    <dbReference type="NCBI Taxonomy" id="652676"/>
    <lineage>
        <taxon>unclassified sequences</taxon>
        <taxon>metagenomes</taxon>
        <taxon>ecological metagenomes</taxon>
    </lineage>
</organism>
<dbReference type="AlphaFoldDB" id="A0A3B0XFW4"/>
<name>A0A3B0XFW4_9ZZZZ</name>
<dbReference type="InterPro" id="IPR023885">
    <property type="entry name" value="4Fe4S-binding_SPASM_dom"/>
</dbReference>
<dbReference type="InterPro" id="IPR058240">
    <property type="entry name" value="rSAM_sf"/>
</dbReference>
<evidence type="ECO:0000313" key="2">
    <source>
        <dbReference type="EMBL" id="VAW61997.1"/>
    </source>
</evidence>
<evidence type="ECO:0000259" key="1">
    <source>
        <dbReference type="Pfam" id="PF13186"/>
    </source>
</evidence>
<dbReference type="EMBL" id="UOFH01000203">
    <property type="protein sequence ID" value="VAW61997.1"/>
    <property type="molecule type" value="Genomic_DNA"/>
</dbReference>
<dbReference type="InterPro" id="IPR013785">
    <property type="entry name" value="Aldolase_TIM"/>
</dbReference>
<feature type="domain" description="4Fe4S-binding SPASM" evidence="1">
    <location>
        <begin position="7"/>
        <end position="73"/>
    </location>
</feature>
<sequence>MKSRKPCYWPWHTIVIAWDGKVSPCCRHGDFELGNAIQNDTHSIWAGAAYLNLRTPFTGKTYGEEMNLHCRECMGISIEEPTNAGLKVSMNNSNI</sequence>
<dbReference type="SUPFAM" id="SSF102114">
    <property type="entry name" value="Radical SAM enzymes"/>
    <property type="match status" value="1"/>
</dbReference>